<reference evidence="1" key="1">
    <citation type="submission" date="2022-07" db="EMBL/GenBank/DDBJ databases">
        <title>Phylogenomic reconstructions and comparative analyses of Kickxellomycotina fungi.</title>
        <authorList>
            <person name="Reynolds N.K."/>
            <person name="Stajich J.E."/>
            <person name="Barry K."/>
            <person name="Grigoriev I.V."/>
            <person name="Crous P."/>
            <person name="Smith M.E."/>
        </authorList>
    </citation>
    <scope>NUCLEOTIDE SEQUENCE</scope>
    <source>
        <strain evidence="1">CBS 109366</strain>
    </source>
</reference>
<accession>A0ACC1JWD9</accession>
<keyword evidence="2" id="KW-1185">Reference proteome</keyword>
<proteinExistence type="predicted"/>
<dbReference type="Proteomes" id="UP001140234">
    <property type="component" value="Unassembled WGS sequence"/>
</dbReference>
<sequence>MRLNEINWANQLPYDRGDEDAEFVREFVAQFKLSALSGDLPALSAMVVQLDRQVSYSILPLELRIHVCRVLYEVVTTCTLDFALFDTCCGTLGRVLRNEDTITPSDMSLDWRKLYDLMCSLLRPKIWQDGPIQQR</sequence>
<comment type="caution">
    <text evidence="1">The sequence shown here is derived from an EMBL/GenBank/DDBJ whole genome shotgun (WGS) entry which is preliminary data.</text>
</comment>
<evidence type="ECO:0000313" key="1">
    <source>
        <dbReference type="EMBL" id="KAJ2768662.1"/>
    </source>
</evidence>
<gene>
    <name evidence="1" type="ORF">IWQ57_003440</name>
</gene>
<evidence type="ECO:0000313" key="2">
    <source>
        <dbReference type="Proteomes" id="UP001140234"/>
    </source>
</evidence>
<organism evidence="1 2">
    <name type="scientific">Coemansia nantahalensis</name>
    <dbReference type="NCBI Taxonomy" id="2789366"/>
    <lineage>
        <taxon>Eukaryota</taxon>
        <taxon>Fungi</taxon>
        <taxon>Fungi incertae sedis</taxon>
        <taxon>Zoopagomycota</taxon>
        <taxon>Kickxellomycotina</taxon>
        <taxon>Kickxellomycetes</taxon>
        <taxon>Kickxellales</taxon>
        <taxon>Kickxellaceae</taxon>
        <taxon>Coemansia</taxon>
    </lineage>
</organism>
<dbReference type="EMBL" id="JANBUJ010001117">
    <property type="protein sequence ID" value="KAJ2768662.1"/>
    <property type="molecule type" value="Genomic_DNA"/>
</dbReference>
<name>A0ACC1JWD9_9FUNG</name>
<protein>
    <submittedName>
        <fullName evidence="1">Uncharacterized protein</fullName>
    </submittedName>
</protein>